<proteinExistence type="predicted"/>
<sequence length="177" mass="20008">MTFSTVIKILGSNPYVAPPTEVLHVIFQQAKKKTSPISVKGKLNGAPFQKSLVRYQGEWRLYINGQMAKNSKLPFKGSVVNVVGQKVVIELLFDQNPPMYEIVPALKAELDKNEQAKKAFEHLPRGRKKEICRYLGSLKSKDAVDRNVTRVIHHLLGEKTDALYALMHRKKEDALRG</sequence>
<dbReference type="Proteomes" id="UP000246104">
    <property type="component" value="Unassembled WGS sequence"/>
</dbReference>
<organism evidence="1 2">
    <name type="scientific">Candidatus Cerribacteria bacterium 'Amazon FNV 2010 28 9'</name>
    <dbReference type="NCBI Taxonomy" id="2081795"/>
    <lineage>
        <taxon>Bacteria</taxon>
        <taxon>Candidatus Cerribacteria</taxon>
    </lineage>
</organism>
<evidence type="ECO:0008006" key="3">
    <source>
        <dbReference type="Google" id="ProtNLM"/>
    </source>
</evidence>
<reference evidence="1 2" key="1">
    <citation type="submission" date="2018-02" db="EMBL/GenBank/DDBJ databases">
        <title>Genomic Reconstructions from Amazon Rainforest and Pasture Soil Reveal Novel Insights into the Physiology of Candidate Phyla in Tropical Sites.</title>
        <authorList>
            <person name="Kroeger M.E."/>
            <person name="Delmont T."/>
            <person name="Eren A.M."/>
            <person name="Guo J."/>
            <person name="Meyer K.M."/>
            <person name="Khan K."/>
            <person name="Rodrigues J.L.M."/>
            <person name="Bohannan B.J.M."/>
            <person name="Tringe S."/>
            <person name="Borges C.D."/>
            <person name="Tiedje J."/>
            <person name="Tsai S.M."/>
            <person name="Nusslein K."/>
        </authorList>
    </citation>
    <scope>NUCLEOTIDE SEQUENCE [LARGE SCALE GENOMIC DNA]</scope>
    <source>
        <strain evidence="1">Amazon FNV 2010 28 9</strain>
    </source>
</reference>
<dbReference type="SUPFAM" id="SSF141694">
    <property type="entry name" value="AF2212/PG0164-like"/>
    <property type="match status" value="1"/>
</dbReference>
<dbReference type="AlphaFoldDB" id="A0A317JP82"/>
<evidence type="ECO:0000313" key="2">
    <source>
        <dbReference type="Proteomes" id="UP000246104"/>
    </source>
</evidence>
<comment type="caution">
    <text evidence="1">The sequence shown here is derived from an EMBL/GenBank/DDBJ whole genome shotgun (WGS) entry which is preliminary data.</text>
</comment>
<evidence type="ECO:0000313" key="1">
    <source>
        <dbReference type="EMBL" id="PWU23021.1"/>
    </source>
</evidence>
<dbReference type="EMBL" id="PSRQ01000048">
    <property type="protein sequence ID" value="PWU23021.1"/>
    <property type="molecule type" value="Genomic_DNA"/>
</dbReference>
<accession>A0A317JP82</accession>
<dbReference type="Pfam" id="PF13376">
    <property type="entry name" value="OmdA"/>
    <property type="match status" value="1"/>
</dbReference>
<gene>
    <name evidence="1" type="ORF">C5B42_04410</name>
</gene>
<name>A0A317JP82_9BACT</name>
<protein>
    <recommendedName>
        <fullName evidence="3">DUF1905 domain-containing protein</fullName>
    </recommendedName>
</protein>